<evidence type="ECO:0000256" key="2">
    <source>
        <dbReference type="SAM" id="Phobius"/>
    </source>
</evidence>
<reference evidence="3 4" key="1">
    <citation type="submission" date="2019-02" db="EMBL/GenBank/DDBJ databases">
        <title>Deep-cultivation of Planctomycetes and their phenomic and genomic characterization uncovers novel biology.</title>
        <authorList>
            <person name="Wiegand S."/>
            <person name="Jogler M."/>
            <person name="Boedeker C."/>
            <person name="Pinto D."/>
            <person name="Vollmers J."/>
            <person name="Rivas-Marin E."/>
            <person name="Kohn T."/>
            <person name="Peeters S.H."/>
            <person name="Heuer A."/>
            <person name="Rast P."/>
            <person name="Oberbeckmann S."/>
            <person name="Bunk B."/>
            <person name="Jeske O."/>
            <person name="Meyerdierks A."/>
            <person name="Storesund J.E."/>
            <person name="Kallscheuer N."/>
            <person name="Luecker S."/>
            <person name="Lage O.M."/>
            <person name="Pohl T."/>
            <person name="Merkel B.J."/>
            <person name="Hornburger P."/>
            <person name="Mueller R.-W."/>
            <person name="Bruemmer F."/>
            <person name="Labrenz M."/>
            <person name="Spormann A.M."/>
            <person name="Op den Camp H."/>
            <person name="Overmann J."/>
            <person name="Amann R."/>
            <person name="Jetten M.S.M."/>
            <person name="Mascher T."/>
            <person name="Medema M.H."/>
            <person name="Devos D.P."/>
            <person name="Kaster A.-K."/>
            <person name="Ovreas L."/>
            <person name="Rohde M."/>
            <person name="Galperin M.Y."/>
            <person name="Jogler C."/>
        </authorList>
    </citation>
    <scope>NUCLEOTIDE SEQUENCE [LARGE SCALE GENOMIC DNA]</scope>
    <source>
        <strain evidence="3 4">Pla110</strain>
    </source>
</reference>
<dbReference type="Proteomes" id="UP000317178">
    <property type="component" value="Chromosome"/>
</dbReference>
<proteinExistence type="predicted"/>
<dbReference type="OrthoDB" id="284830at2"/>
<protein>
    <submittedName>
        <fullName evidence="3">Uncharacterized protein</fullName>
    </submittedName>
</protein>
<keyword evidence="4" id="KW-1185">Reference proteome</keyword>
<dbReference type="EMBL" id="CP036281">
    <property type="protein sequence ID" value="QDU80618.1"/>
    <property type="molecule type" value="Genomic_DNA"/>
</dbReference>
<sequence>MPISFACPECGRQFTVRDELAGKAGHCNSCQHRFHIPDPTPVMSGASKSGHYRLGKASPSSKANGQPGGYHVPSAVDLAAVSQHSLDRVQRNERRWEEEEESGPYQVKTPRTPWREQHQINKQRKKSKAPGAMKEFYWDRLRGLRHLLDNLNDFGYLVSVPFIAMVIISILWQSQNIGLIGASGIIAVNVIRFYINLIHLAVLPFRQSLMQGILFLIPPFTFYYLYQNWKPMKKGAKKLFGPMFQIIAVILVFTFLPFLHSGKGGDNMKLPERIKSEADTLFKEAETNTQKVKEATRKQGTKLLKKSEQKLNRIEEEAKAEEAKAEEAKAEEAKAEEAKAEEAKAEDAKAEDAKAEDAKAEDAKAEDAKP</sequence>
<evidence type="ECO:0000313" key="4">
    <source>
        <dbReference type="Proteomes" id="UP000317178"/>
    </source>
</evidence>
<feature type="transmembrane region" description="Helical" evidence="2">
    <location>
        <begin position="178"/>
        <end position="197"/>
    </location>
</feature>
<dbReference type="AlphaFoldDB" id="A0A518CN21"/>
<feature type="region of interest" description="Disordered" evidence="1">
    <location>
        <begin position="309"/>
        <end position="370"/>
    </location>
</feature>
<keyword evidence="2" id="KW-1133">Transmembrane helix</keyword>
<feature type="region of interest" description="Disordered" evidence="1">
    <location>
        <begin position="89"/>
        <end position="109"/>
    </location>
</feature>
<feature type="transmembrane region" description="Helical" evidence="2">
    <location>
        <begin position="209"/>
        <end position="227"/>
    </location>
</feature>
<dbReference type="RefSeq" id="WP_144995878.1">
    <property type="nucleotide sequence ID" value="NZ_CP036281.1"/>
</dbReference>
<keyword evidence="2" id="KW-0472">Membrane</keyword>
<dbReference type="KEGG" id="plon:Pla110_23490"/>
<keyword evidence="2" id="KW-0812">Transmembrane</keyword>
<organism evidence="3 4">
    <name type="scientific">Polystyrenella longa</name>
    <dbReference type="NCBI Taxonomy" id="2528007"/>
    <lineage>
        <taxon>Bacteria</taxon>
        <taxon>Pseudomonadati</taxon>
        <taxon>Planctomycetota</taxon>
        <taxon>Planctomycetia</taxon>
        <taxon>Planctomycetales</taxon>
        <taxon>Planctomycetaceae</taxon>
        <taxon>Polystyrenella</taxon>
    </lineage>
</organism>
<evidence type="ECO:0000256" key="1">
    <source>
        <dbReference type="SAM" id="MobiDB-lite"/>
    </source>
</evidence>
<feature type="transmembrane region" description="Helical" evidence="2">
    <location>
        <begin position="154"/>
        <end position="172"/>
    </location>
</feature>
<feature type="region of interest" description="Disordered" evidence="1">
    <location>
        <begin position="37"/>
        <end position="73"/>
    </location>
</feature>
<name>A0A518CN21_9PLAN</name>
<feature type="transmembrane region" description="Helical" evidence="2">
    <location>
        <begin position="239"/>
        <end position="259"/>
    </location>
</feature>
<gene>
    <name evidence="3" type="ORF">Pla110_23490</name>
</gene>
<evidence type="ECO:0000313" key="3">
    <source>
        <dbReference type="EMBL" id="QDU80618.1"/>
    </source>
</evidence>
<accession>A0A518CN21</accession>